<reference evidence="3" key="1">
    <citation type="submission" date="2019-09" db="EMBL/GenBank/DDBJ databases">
        <title>Antimicrobial potential of Antarctic Bacteria.</title>
        <authorList>
            <person name="Benaud N."/>
            <person name="Edwards R.J."/>
            <person name="Ferrari B.C."/>
        </authorList>
    </citation>
    <scope>NUCLEOTIDE SEQUENCE [LARGE SCALE GENOMIC DNA]</scope>
    <source>
        <strain evidence="3">SPB151</strain>
    </source>
</reference>
<dbReference type="RefSeq" id="WP_185445847.1">
    <property type="nucleotide sequence ID" value="NZ_CP043661.1"/>
</dbReference>
<feature type="region of interest" description="Disordered" evidence="1">
    <location>
        <begin position="190"/>
        <end position="240"/>
    </location>
</feature>
<organism evidence="2 3">
    <name type="scientific">Kribbella qitaiheensis</name>
    <dbReference type="NCBI Taxonomy" id="1544730"/>
    <lineage>
        <taxon>Bacteria</taxon>
        <taxon>Bacillati</taxon>
        <taxon>Actinomycetota</taxon>
        <taxon>Actinomycetes</taxon>
        <taxon>Propionibacteriales</taxon>
        <taxon>Kribbellaceae</taxon>
        <taxon>Kribbella</taxon>
    </lineage>
</organism>
<reference evidence="2 3" key="2">
    <citation type="journal article" date="2020" name="Microbiol. Resour. Announc.">
        <title>Antarctic desert soil bacteria exhibit high novel natural product potential, evaluated through long-read genome sequencing and comparative genomics.</title>
        <authorList>
            <person name="Benaud N."/>
            <person name="Edwards R.J."/>
            <person name="Amos T.G."/>
            <person name="D'Agostino P.M."/>
            <person name="Gutierrez-Chavez C."/>
            <person name="Montgomery K."/>
            <person name="Nicetic I."/>
            <person name="Ferrari B.C."/>
        </authorList>
    </citation>
    <scope>NUCLEOTIDE SEQUENCE [LARGE SCALE GENOMIC DNA]</scope>
    <source>
        <strain evidence="2 3">SPB151</strain>
    </source>
</reference>
<feature type="compositionally biased region" description="Pro residues" evidence="1">
    <location>
        <begin position="203"/>
        <end position="212"/>
    </location>
</feature>
<dbReference type="Gene3D" id="3.30.70.1230">
    <property type="entry name" value="Nucleotide cyclase"/>
    <property type="match status" value="1"/>
</dbReference>
<evidence type="ECO:0000313" key="3">
    <source>
        <dbReference type="Proteomes" id="UP000515563"/>
    </source>
</evidence>
<proteinExistence type="predicted"/>
<dbReference type="InterPro" id="IPR029787">
    <property type="entry name" value="Nucleotide_cyclase"/>
</dbReference>
<evidence type="ECO:0000256" key="1">
    <source>
        <dbReference type="SAM" id="MobiDB-lite"/>
    </source>
</evidence>
<sequence>MGDPVHKTILLLDIQKFGPRLHLEQAEAHRVLYSILRRVLASAGIEQMSVRTEDRGDGVFVLLDAGVPKVRVIRALLTDLPTALYDYNRLASESAQVRMRTVLHAGDVEITSDGAVGPPVVEAFRLINSEVLRKALADAGEPSVLCVSDAIHRDVVRHDHSGIRVDRFHRLVAVSKEGPLPAWVHTAMPAADGQAGNTSSPADQPPAQPSPPASGNFFNGAVTVQGDAVGGNKTVHGGPA</sequence>
<dbReference type="SUPFAM" id="SSF55073">
    <property type="entry name" value="Nucleotide cyclase"/>
    <property type="match status" value="1"/>
</dbReference>
<dbReference type="EMBL" id="CP043661">
    <property type="protein sequence ID" value="QNE17012.1"/>
    <property type="molecule type" value="Genomic_DNA"/>
</dbReference>
<protein>
    <recommendedName>
        <fullName evidence="4">Guanylate cyclase domain-containing protein</fullName>
    </recommendedName>
</protein>
<name>A0A7G6WSP7_9ACTN</name>
<gene>
    <name evidence="2" type="ORF">F1D05_02660</name>
</gene>
<evidence type="ECO:0000313" key="2">
    <source>
        <dbReference type="EMBL" id="QNE17012.1"/>
    </source>
</evidence>
<evidence type="ECO:0008006" key="4">
    <source>
        <dbReference type="Google" id="ProtNLM"/>
    </source>
</evidence>
<accession>A0A7G6WSP7</accession>
<dbReference type="Proteomes" id="UP000515563">
    <property type="component" value="Chromosome"/>
</dbReference>
<dbReference type="KEGG" id="kqi:F1D05_02660"/>
<dbReference type="AlphaFoldDB" id="A0A7G6WSP7"/>
<keyword evidence="3" id="KW-1185">Reference proteome</keyword>